<dbReference type="PROSITE" id="PS50949">
    <property type="entry name" value="HTH_GNTR"/>
    <property type="match status" value="1"/>
</dbReference>
<dbReference type="KEGG" id="ptai:ICN73_16765"/>
<dbReference type="PANTHER" id="PTHR43537">
    <property type="entry name" value="TRANSCRIPTIONAL REGULATOR, GNTR FAMILY"/>
    <property type="match status" value="1"/>
</dbReference>
<dbReference type="CDD" id="cd07377">
    <property type="entry name" value="WHTH_GntR"/>
    <property type="match status" value="1"/>
</dbReference>
<sequence>METNHLSLGDKVYETVLAELITLKVLPGSKISVDALARQLGVSQTPVRAALIRLEAEGLVVKTHNVGYSAADMPARKRFEEMHEMRLLLEPYMVALACERMSDEQRRYLSDLSNRIEISAKKHDSTAYGHFAKHDAEFHAWIAQQAGNELMAETLARLHAHMHVFRLCFRTSVTEQAREEHNLIISALVNGDAQTATDAMREHILKSWERMSTLLSDFN</sequence>
<accession>A0A7L9GB26</accession>
<dbReference type="SMART" id="SM00895">
    <property type="entry name" value="FCD"/>
    <property type="match status" value="1"/>
</dbReference>
<dbReference type="InterPro" id="IPR036388">
    <property type="entry name" value="WH-like_DNA-bd_sf"/>
</dbReference>
<dbReference type="AlphaFoldDB" id="A0A7L9GB26"/>
<dbReference type="Gene3D" id="1.20.120.530">
    <property type="entry name" value="GntR ligand-binding domain-like"/>
    <property type="match status" value="1"/>
</dbReference>
<dbReference type="SUPFAM" id="SSF48008">
    <property type="entry name" value="GntR ligand-binding domain-like"/>
    <property type="match status" value="1"/>
</dbReference>
<dbReference type="GO" id="GO:0003677">
    <property type="term" value="F:DNA binding"/>
    <property type="evidence" value="ECO:0007669"/>
    <property type="project" value="UniProtKB-KW"/>
</dbReference>
<evidence type="ECO:0000256" key="1">
    <source>
        <dbReference type="ARBA" id="ARBA00023015"/>
    </source>
</evidence>
<dbReference type="SMART" id="SM00345">
    <property type="entry name" value="HTH_GNTR"/>
    <property type="match status" value="1"/>
</dbReference>
<proteinExistence type="predicted"/>
<keyword evidence="6" id="KW-1185">Reference proteome</keyword>
<evidence type="ECO:0000256" key="3">
    <source>
        <dbReference type="ARBA" id="ARBA00023163"/>
    </source>
</evidence>
<dbReference type="RefSeq" id="WP_192907316.1">
    <property type="nucleotide sequence ID" value="NZ_CP062699.1"/>
</dbReference>
<dbReference type="Gene3D" id="1.10.10.10">
    <property type="entry name" value="Winged helix-like DNA-binding domain superfamily/Winged helix DNA-binding domain"/>
    <property type="match status" value="1"/>
</dbReference>
<dbReference type="InterPro" id="IPR036390">
    <property type="entry name" value="WH_DNA-bd_sf"/>
</dbReference>
<evidence type="ECO:0000313" key="5">
    <source>
        <dbReference type="EMBL" id="QOJ89518.1"/>
    </source>
</evidence>
<evidence type="ECO:0000259" key="4">
    <source>
        <dbReference type="PROSITE" id="PS50949"/>
    </source>
</evidence>
<keyword evidence="1" id="KW-0805">Transcription regulation</keyword>
<dbReference type="EMBL" id="CP062699">
    <property type="protein sequence ID" value="QOJ89518.1"/>
    <property type="molecule type" value="Genomic_DNA"/>
</dbReference>
<keyword evidence="2" id="KW-0238">DNA-binding</keyword>
<dbReference type="PANTHER" id="PTHR43537:SF24">
    <property type="entry name" value="GLUCONATE OPERON TRANSCRIPTIONAL REPRESSOR"/>
    <property type="match status" value="1"/>
</dbReference>
<evidence type="ECO:0000256" key="2">
    <source>
        <dbReference type="ARBA" id="ARBA00023125"/>
    </source>
</evidence>
<reference evidence="5" key="1">
    <citation type="submission" date="2020-09" db="EMBL/GenBank/DDBJ databases">
        <title>Complete genome sequence of Pseudomonas taiwanensis CC, a plant growth-promoting and biotite-weathering strain.</title>
        <authorList>
            <person name="Cheng C."/>
        </authorList>
    </citation>
    <scope>NUCLEOTIDE SEQUENCE [LARGE SCALE GENOMIC DNA]</scope>
    <source>
        <strain evidence="5">WRS8</strain>
    </source>
</reference>
<dbReference type="Pfam" id="PF07729">
    <property type="entry name" value="FCD"/>
    <property type="match status" value="1"/>
</dbReference>
<dbReference type="GO" id="GO:0003700">
    <property type="term" value="F:DNA-binding transcription factor activity"/>
    <property type="evidence" value="ECO:0007669"/>
    <property type="project" value="InterPro"/>
</dbReference>
<dbReference type="InterPro" id="IPR011711">
    <property type="entry name" value="GntR_C"/>
</dbReference>
<keyword evidence="3" id="KW-0804">Transcription</keyword>
<feature type="domain" description="HTH gntR-type" evidence="4">
    <location>
        <begin position="6"/>
        <end position="73"/>
    </location>
</feature>
<dbReference type="Proteomes" id="UP000593847">
    <property type="component" value="Chromosome"/>
</dbReference>
<protein>
    <submittedName>
        <fullName evidence="5">GntR family transcriptional regulator</fullName>
    </submittedName>
</protein>
<organism evidence="5 6">
    <name type="scientific">Pseudomonas taiwanensis</name>
    <dbReference type="NCBI Taxonomy" id="470150"/>
    <lineage>
        <taxon>Bacteria</taxon>
        <taxon>Pseudomonadati</taxon>
        <taxon>Pseudomonadota</taxon>
        <taxon>Gammaproteobacteria</taxon>
        <taxon>Pseudomonadales</taxon>
        <taxon>Pseudomonadaceae</taxon>
        <taxon>Pseudomonas</taxon>
    </lineage>
</organism>
<dbReference type="InterPro" id="IPR000524">
    <property type="entry name" value="Tscrpt_reg_HTH_GntR"/>
</dbReference>
<dbReference type="Pfam" id="PF00392">
    <property type="entry name" value="GntR"/>
    <property type="match status" value="1"/>
</dbReference>
<name>A0A7L9GB26_9PSED</name>
<dbReference type="InterPro" id="IPR008920">
    <property type="entry name" value="TF_FadR/GntR_C"/>
</dbReference>
<evidence type="ECO:0000313" key="6">
    <source>
        <dbReference type="Proteomes" id="UP000593847"/>
    </source>
</evidence>
<gene>
    <name evidence="5" type="ORF">ICN73_16765</name>
</gene>
<dbReference type="SUPFAM" id="SSF46785">
    <property type="entry name" value="Winged helix' DNA-binding domain"/>
    <property type="match status" value="1"/>
</dbReference>